<gene>
    <name evidence="1" type="ORF">NCTC9504_02530</name>
</gene>
<protein>
    <submittedName>
        <fullName evidence="1">Uncharacterized protein</fullName>
    </submittedName>
</protein>
<sequence length="45" mass="5222">MSKDSHVLFIGDVSVALWFRKLIDTNARITWYKATLVTPAVYTRH</sequence>
<evidence type="ECO:0000313" key="2">
    <source>
        <dbReference type="Proteomes" id="UP000254020"/>
    </source>
</evidence>
<proteinExistence type="predicted"/>
<dbReference type="Proteomes" id="UP000254020">
    <property type="component" value="Unassembled WGS sequence"/>
</dbReference>
<name>A0A377ZE80_KLEPN</name>
<reference evidence="1 2" key="1">
    <citation type="submission" date="2018-06" db="EMBL/GenBank/DDBJ databases">
        <authorList>
            <consortium name="Pathogen Informatics"/>
            <person name="Doyle S."/>
        </authorList>
    </citation>
    <scope>NUCLEOTIDE SEQUENCE [LARGE SCALE GENOMIC DNA]</scope>
    <source>
        <strain evidence="1 2">NCTC9504</strain>
    </source>
</reference>
<dbReference type="AlphaFoldDB" id="A0A377ZE80"/>
<organism evidence="1 2">
    <name type="scientific">Klebsiella pneumoniae subsp. pneumoniae</name>
    <dbReference type="NCBI Taxonomy" id="72407"/>
    <lineage>
        <taxon>Bacteria</taxon>
        <taxon>Pseudomonadati</taxon>
        <taxon>Pseudomonadota</taxon>
        <taxon>Gammaproteobacteria</taxon>
        <taxon>Enterobacterales</taxon>
        <taxon>Enterobacteriaceae</taxon>
        <taxon>Klebsiella/Raoultella group</taxon>
        <taxon>Klebsiella</taxon>
        <taxon>Klebsiella pneumoniae complex</taxon>
    </lineage>
</organism>
<dbReference type="EMBL" id="UGMA01000005">
    <property type="protein sequence ID" value="STU67741.1"/>
    <property type="molecule type" value="Genomic_DNA"/>
</dbReference>
<evidence type="ECO:0000313" key="1">
    <source>
        <dbReference type="EMBL" id="STU67741.1"/>
    </source>
</evidence>
<accession>A0A377ZE80</accession>